<sequence>MEASFKVGNVVMQQAGGLRMKITAVDKESGRIRCSWTRGPAKYTQTFDAKDLILSTAVALPLPAVPPARRR</sequence>
<dbReference type="AlphaFoldDB" id="A0A1H9IUQ5"/>
<evidence type="ECO:0000313" key="2">
    <source>
        <dbReference type="Proteomes" id="UP000199233"/>
    </source>
</evidence>
<dbReference type="OrthoDB" id="1264301at2"/>
<evidence type="ECO:0000313" key="1">
    <source>
        <dbReference type="EMBL" id="SEQ78269.1"/>
    </source>
</evidence>
<proteinExistence type="predicted"/>
<dbReference type="Proteomes" id="UP000199233">
    <property type="component" value="Unassembled WGS sequence"/>
</dbReference>
<keyword evidence="2" id="KW-1185">Reference proteome</keyword>
<name>A0A1H9IUQ5_9GAMM</name>
<reference evidence="1 2" key="1">
    <citation type="submission" date="2016-10" db="EMBL/GenBank/DDBJ databases">
        <authorList>
            <person name="de Groot N.N."/>
        </authorList>
    </citation>
    <scope>NUCLEOTIDE SEQUENCE [LARGE SCALE GENOMIC DNA]</scope>
    <source>
        <strain evidence="1 2">DSM 25927</strain>
    </source>
</reference>
<protein>
    <submittedName>
        <fullName evidence="1">Uncharacterized conserved protein YodC, DUF2158 family</fullName>
    </submittedName>
</protein>
<organism evidence="1 2">
    <name type="scientific">Solimonas aquatica</name>
    <dbReference type="NCBI Taxonomy" id="489703"/>
    <lineage>
        <taxon>Bacteria</taxon>
        <taxon>Pseudomonadati</taxon>
        <taxon>Pseudomonadota</taxon>
        <taxon>Gammaproteobacteria</taxon>
        <taxon>Nevskiales</taxon>
        <taxon>Nevskiaceae</taxon>
        <taxon>Solimonas</taxon>
    </lineage>
</organism>
<dbReference type="EMBL" id="FOFS01000010">
    <property type="protein sequence ID" value="SEQ78269.1"/>
    <property type="molecule type" value="Genomic_DNA"/>
</dbReference>
<dbReference type="RefSeq" id="WP_093287248.1">
    <property type="nucleotide sequence ID" value="NZ_FOFS01000010.1"/>
</dbReference>
<gene>
    <name evidence="1" type="ORF">SAMN04488038_110185</name>
</gene>
<accession>A0A1H9IUQ5</accession>